<keyword evidence="2" id="KW-1185">Reference proteome</keyword>
<proteinExistence type="predicted"/>
<evidence type="ECO:0000313" key="2">
    <source>
        <dbReference type="Proteomes" id="UP001140091"/>
    </source>
</evidence>
<sequence length="110" mass="12201">MLDQPHLQSRFPVTSPGEIERTMADGSSAKFNNAAQRAYGGVITPVVYVWETNDPVKPWYAEARLLDGKKVVAKFAQASAMRRQTAKDIAARTGHLWLIAQHPNIDLVNV</sequence>
<dbReference type="EMBL" id="JANBPK010000097">
    <property type="protein sequence ID" value="KAJ2936311.1"/>
    <property type="molecule type" value="Genomic_DNA"/>
</dbReference>
<accession>A0A9W8JIF5</accession>
<comment type="caution">
    <text evidence="1">The sequence shown here is derived from an EMBL/GenBank/DDBJ whole genome shotgun (WGS) entry which is preliminary data.</text>
</comment>
<dbReference type="AlphaFoldDB" id="A0A9W8JIF5"/>
<organism evidence="1 2">
    <name type="scientific">Candolleomyces eurysporus</name>
    <dbReference type="NCBI Taxonomy" id="2828524"/>
    <lineage>
        <taxon>Eukaryota</taxon>
        <taxon>Fungi</taxon>
        <taxon>Dikarya</taxon>
        <taxon>Basidiomycota</taxon>
        <taxon>Agaricomycotina</taxon>
        <taxon>Agaricomycetes</taxon>
        <taxon>Agaricomycetidae</taxon>
        <taxon>Agaricales</taxon>
        <taxon>Agaricineae</taxon>
        <taxon>Psathyrellaceae</taxon>
        <taxon>Candolleomyces</taxon>
    </lineage>
</organism>
<name>A0A9W8JIF5_9AGAR</name>
<evidence type="ECO:0000313" key="1">
    <source>
        <dbReference type="EMBL" id="KAJ2936311.1"/>
    </source>
</evidence>
<dbReference type="Proteomes" id="UP001140091">
    <property type="component" value="Unassembled WGS sequence"/>
</dbReference>
<protein>
    <submittedName>
        <fullName evidence="1">Uncharacterized protein</fullName>
    </submittedName>
</protein>
<reference evidence="1" key="1">
    <citation type="submission" date="2022-06" db="EMBL/GenBank/DDBJ databases">
        <title>Genome Sequence of Candolleomyces eurysporus.</title>
        <authorList>
            <person name="Buettner E."/>
        </authorList>
    </citation>
    <scope>NUCLEOTIDE SEQUENCE</scope>
    <source>
        <strain evidence="1">VTCC 930004</strain>
    </source>
</reference>
<feature type="non-terminal residue" evidence="1">
    <location>
        <position position="110"/>
    </location>
</feature>
<gene>
    <name evidence="1" type="ORF">H1R20_g781</name>
</gene>